<dbReference type="InterPro" id="IPR035398">
    <property type="entry name" value="Bac_rhamnosid_C"/>
</dbReference>
<dbReference type="InterPro" id="IPR008928">
    <property type="entry name" value="6-hairpin_glycosidase_sf"/>
</dbReference>
<organism evidence="8">
    <name type="scientific">marine sediment metagenome</name>
    <dbReference type="NCBI Taxonomy" id="412755"/>
    <lineage>
        <taxon>unclassified sequences</taxon>
        <taxon>metagenomes</taxon>
        <taxon>ecological metagenomes</taxon>
    </lineage>
</organism>
<evidence type="ECO:0000256" key="2">
    <source>
        <dbReference type="ARBA" id="ARBA00012652"/>
    </source>
</evidence>
<sequence length="764" mass="85603">NQSDWQGEWIGAKKGISAPLLRKEFRVGKKVRDARIYISGLGWQELFINGKKVGDHVLDPAMTDYTKLVLYLTYDVTNLLNEGQNVVCIMLGNGWYSKPDSMPYAHLTYGDSPKLLMQVHIESVDGSIMSIKTDKTWRVSSGPITGNDLSTGETYNACLEKSGWRKVNYDDSSWDNALIKESPGGKLVPQLMPAIKVNKTIKPISLSNPKSGVYVYDFGQLFGGWVRLRVKGPRGSKITIKYSEQLLEGSGLVDKTQHPAPKETDSYISKGDGVEVYEPRFTYHPVHYVQVEGYPGVPTLENLEGRVVHSAVDLAGDFHCSNSLLDQIHRNVVWTLKNELFGMPLDCLHREHWAWTDPATITGTLYPRKHMPLFWTKWLKDIQSAQDEKGQIPDIAPNYVNPRAASDVEPGEFLGDPAWGGNYPILVWYLYQYYGDERLLEEHYQSMRRCVDWLGTQTEEYIVSKGHYGDHMIPGEAPGKEEFISSETPPPLVWTGYYYRGAAAVAEAAKVLGYQEDSEEYTHLAEDIKEAFNNKWLNKDSCQYASGSQTANAFPLALGIVPQESVQGVVENLTQTIVEKHQGHLHTGNTGTTCLIDTLTAHGQGEVMLRMVSQTSYPGWGFMVEEGATTIWESWSLEATVGNSESMIMWATIDEFFYHDLAGIKGPDYYGPDIMSPGFKDIIIEPHPLGDLKQAAANIKTVRGLLSSNWKRQEDSITLEVIIPTNSRALIRIPKLGMKKIKVTESKNLIWQDARYLAGAEGIT</sequence>
<dbReference type="InterPro" id="IPR013737">
    <property type="entry name" value="Bac_rhamnosid_N"/>
</dbReference>
<reference evidence="8" key="1">
    <citation type="journal article" date="2015" name="Nature">
        <title>Complex archaea that bridge the gap between prokaryotes and eukaryotes.</title>
        <authorList>
            <person name="Spang A."/>
            <person name="Saw J.H."/>
            <person name="Jorgensen S.L."/>
            <person name="Zaremba-Niedzwiedzka K."/>
            <person name="Martijn J."/>
            <person name="Lind A.E."/>
            <person name="van Eijk R."/>
            <person name="Schleper C."/>
            <person name="Guy L."/>
            <person name="Ettema T.J."/>
        </authorList>
    </citation>
    <scope>NUCLEOTIDE SEQUENCE</scope>
</reference>
<dbReference type="InterPro" id="IPR012341">
    <property type="entry name" value="6hp_glycosidase-like_sf"/>
</dbReference>
<dbReference type="EMBL" id="LAZR01021767">
    <property type="protein sequence ID" value="KKL84204.1"/>
    <property type="molecule type" value="Genomic_DNA"/>
</dbReference>
<dbReference type="Gene3D" id="1.50.10.10">
    <property type="match status" value="1"/>
</dbReference>
<dbReference type="Pfam" id="PF08531">
    <property type="entry name" value="Bac_rhamnosid_N"/>
    <property type="match status" value="1"/>
</dbReference>
<dbReference type="Pfam" id="PF05592">
    <property type="entry name" value="Bac_rhamnosid"/>
    <property type="match status" value="1"/>
</dbReference>
<feature type="non-terminal residue" evidence="8">
    <location>
        <position position="1"/>
    </location>
</feature>
<accession>A0A0F9FCT8</accession>
<evidence type="ECO:0000259" key="7">
    <source>
        <dbReference type="Pfam" id="PF17390"/>
    </source>
</evidence>
<evidence type="ECO:0000256" key="1">
    <source>
        <dbReference type="ARBA" id="ARBA00001445"/>
    </source>
</evidence>
<feature type="non-terminal residue" evidence="8">
    <location>
        <position position="764"/>
    </location>
</feature>
<dbReference type="GO" id="GO:0030596">
    <property type="term" value="F:alpha-L-rhamnosidase activity"/>
    <property type="evidence" value="ECO:0007669"/>
    <property type="project" value="UniProtKB-EC"/>
</dbReference>
<dbReference type="Gene3D" id="2.60.420.10">
    <property type="entry name" value="Maltose phosphorylase, domain 3"/>
    <property type="match status" value="1"/>
</dbReference>
<comment type="caution">
    <text evidence="8">The sequence shown here is derived from an EMBL/GenBank/DDBJ whole genome shotgun (WGS) entry which is preliminary data.</text>
</comment>
<feature type="domain" description="Alpha-L-rhamnosidase C-terminal" evidence="7">
    <location>
        <begin position="676"/>
        <end position="744"/>
    </location>
</feature>
<evidence type="ECO:0000256" key="3">
    <source>
        <dbReference type="ARBA" id="ARBA00022801"/>
    </source>
</evidence>
<evidence type="ECO:0000259" key="5">
    <source>
        <dbReference type="Pfam" id="PF08531"/>
    </source>
</evidence>
<feature type="domain" description="Bacterial alpha-L-rhamnosidase N-terminal" evidence="5">
    <location>
        <begin position="29"/>
        <end position="198"/>
    </location>
</feature>
<dbReference type="PANTHER" id="PTHR33307">
    <property type="entry name" value="ALPHA-RHAMNOSIDASE (EUROFUNG)"/>
    <property type="match status" value="1"/>
</dbReference>
<dbReference type="InterPro" id="IPR035396">
    <property type="entry name" value="Bac_rhamnosid6H"/>
</dbReference>
<comment type="catalytic activity">
    <reaction evidence="1">
        <text>Hydrolysis of terminal non-reducing alpha-L-rhamnose residues in alpha-L-rhamnosides.</text>
        <dbReference type="EC" id="3.2.1.40"/>
    </reaction>
</comment>
<evidence type="ECO:0000259" key="4">
    <source>
        <dbReference type="Pfam" id="PF05592"/>
    </source>
</evidence>
<gene>
    <name evidence="8" type="ORF">LCGC14_1967070</name>
</gene>
<dbReference type="PIRSF" id="PIRSF010631">
    <property type="entry name" value="A-rhamnsds"/>
    <property type="match status" value="1"/>
</dbReference>
<dbReference type="InterPro" id="IPR008902">
    <property type="entry name" value="Rhamnosid_concanavalin"/>
</dbReference>
<dbReference type="EC" id="3.2.1.40" evidence="2"/>
<dbReference type="SUPFAM" id="SSF48208">
    <property type="entry name" value="Six-hairpin glycosidases"/>
    <property type="match status" value="1"/>
</dbReference>
<proteinExistence type="predicted"/>
<dbReference type="Pfam" id="PF17389">
    <property type="entry name" value="Bac_rhamnosid6H"/>
    <property type="match status" value="1"/>
</dbReference>
<feature type="domain" description="Alpha-L-rhamnosidase six-hairpin glycosidase" evidence="6">
    <location>
        <begin position="315"/>
        <end position="659"/>
    </location>
</feature>
<dbReference type="InterPro" id="IPR016007">
    <property type="entry name" value="Alpha_rhamnosid"/>
</dbReference>
<dbReference type="GO" id="GO:0005975">
    <property type="term" value="P:carbohydrate metabolic process"/>
    <property type="evidence" value="ECO:0007669"/>
    <property type="project" value="InterPro"/>
</dbReference>
<keyword evidence="3" id="KW-0378">Hydrolase</keyword>
<protein>
    <recommendedName>
        <fullName evidence="2">alpha-L-rhamnosidase</fullName>
        <ecNumber evidence="2">3.2.1.40</ecNumber>
    </recommendedName>
</protein>
<evidence type="ECO:0000313" key="8">
    <source>
        <dbReference type="EMBL" id="KKL84204.1"/>
    </source>
</evidence>
<evidence type="ECO:0000259" key="6">
    <source>
        <dbReference type="Pfam" id="PF17389"/>
    </source>
</evidence>
<dbReference type="Pfam" id="PF17390">
    <property type="entry name" value="Bac_rhamnosid_C"/>
    <property type="match status" value="1"/>
</dbReference>
<dbReference type="PANTHER" id="PTHR33307:SF6">
    <property type="entry name" value="ALPHA-RHAMNOSIDASE (EUROFUNG)-RELATED"/>
    <property type="match status" value="1"/>
</dbReference>
<dbReference type="AlphaFoldDB" id="A0A0F9FCT8"/>
<name>A0A0F9FCT8_9ZZZZ</name>
<dbReference type="Gene3D" id="2.60.120.260">
    <property type="entry name" value="Galactose-binding domain-like"/>
    <property type="match status" value="2"/>
</dbReference>
<feature type="domain" description="Alpha-L-rhamnosidase concanavalin-like" evidence="4">
    <location>
        <begin position="210"/>
        <end position="309"/>
    </location>
</feature>